<dbReference type="EMBL" id="UINC01015074">
    <property type="protein sequence ID" value="SVA63768.1"/>
    <property type="molecule type" value="Genomic_DNA"/>
</dbReference>
<organism evidence="1">
    <name type="scientific">marine metagenome</name>
    <dbReference type="NCBI Taxonomy" id="408172"/>
    <lineage>
        <taxon>unclassified sequences</taxon>
        <taxon>metagenomes</taxon>
        <taxon>ecological metagenomes</taxon>
    </lineage>
</organism>
<accession>A0A381XGB0</accession>
<evidence type="ECO:0000313" key="1">
    <source>
        <dbReference type="EMBL" id="SVA63768.1"/>
    </source>
</evidence>
<name>A0A381XGB0_9ZZZZ</name>
<dbReference type="InterPro" id="IPR011447">
    <property type="entry name" value="DUF1552"/>
</dbReference>
<gene>
    <name evidence="1" type="ORF">METZ01_LOCUS116622</name>
</gene>
<evidence type="ECO:0008006" key="2">
    <source>
        <dbReference type="Google" id="ProtNLM"/>
    </source>
</evidence>
<dbReference type="InterPro" id="IPR006311">
    <property type="entry name" value="TAT_signal"/>
</dbReference>
<protein>
    <recommendedName>
        <fullName evidence="2">DUF1552 domain-containing protein</fullName>
    </recommendedName>
</protein>
<reference evidence="1" key="1">
    <citation type="submission" date="2018-05" db="EMBL/GenBank/DDBJ databases">
        <authorList>
            <person name="Lanie J.A."/>
            <person name="Ng W.-L."/>
            <person name="Kazmierczak K.M."/>
            <person name="Andrzejewski T.M."/>
            <person name="Davidsen T.M."/>
            <person name="Wayne K.J."/>
            <person name="Tettelin H."/>
            <person name="Glass J.I."/>
            <person name="Rusch D."/>
            <person name="Podicherti R."/>
            <person name="Tsui H.-C.T."/>
            <person name="Winkler M.E."/>
        </authorList>
    </citation>
    <scope>NUCLEOTIDE SEQUENCE</scope>
</reference>
<dbReference type="Pfam" id="PF07586">
    <property type="entry name" value="HXXSHH"/>
    <property type="match status" value="1"/>
</dbReference>
<dbReference type="PROSITE" id="PS51318">
    <property type="entry name" value="TAT"/>
    <property type="match status" value="1"/>
</dbReference>
<dbReference type="AlphaFoldDB" id="A0A381XGB0"/>
<sequence length="443" mass="48148">MVITKMALPRRTFLRGVGATLALPFLDAMVPAMSARAPGTSRFAVIYVGNGMNMFDWIPPTEGLGFELSPILQPLEPFRNRALVLTGLDNYPATDQGDTGGQHPRAAPAFMSSVHPKQTEGADVQAGTTVDQMIAELICRDSKLPSLEVSVDRNDVVGACDHGYACAYMNSMSWKSPTQPLPAETNPRFVFERLFGSGDTAEARAIRVQEDRSILDGLAEEISALSSRLGGHDRTKLGEYLDAIRDVEQRIARAELTNGDFAVPERPVGVPETFRDYAELMFDLQVLAFQADVTRVTSFMMARENINRSYNEIGLPEAHHSMSHHGNNPEKMQDFSKLNTYHVDAVAYYLDKLQSVPDGDGTLLDGTVVLYGSGMSDGNTHNNYSVPVVVIGGPENGLEGNRHLVYPKGTPLANLSLSLLSKFGVGVEQFGDSTGQLPLLSGV</sequence>
<proteinExistence type="predicted"/>